<dbReference type="InterPro" id="IPR043936">
    <property type="entry name" value="HOOK_N"/>
</dbReference>
<keyword evidence="2" id="KW-0963">Cytoplasm</keyword>
<dbReference type="Pfam" id="PF19047">
    <property type="entry name" value="HOOK_N"/>
    <property type="match status" value="1"/>
</dbReference>
<feature type="region of interest" description="Disordered" evidence="5">
    <location>
        <begin position="1008"/>
        <end position="1037"/>
    </location>
</feature>
<protein>
    <submittedName>
        <fullName evidence="8">Girdin isoform X6</fullName>
    </submittedName>
</protein>
<dbReference type="PANTHER" id="PTHR18947">
    <property type="entry name" value="HOOK PROTEINS"/>
    <property type="match status" value="1"/>
</dbReference>
<feature type="region of interest" description="Disordered" evidence="5">
    <location>
        <begin position="816"/>
        <end position="841"/>
    </location>
</feature>
<sequence length="1751" mass="202998">MENEIFTPLLEQFMTSPLVTWVKTFGPLAAGNGTNLDEYVALVDGVFLNQVMLQINPKSESQRVNKKVNNDASLRIHNLSILVRQIKLYYQETLQQLIMMSLPNVLIIGKNPFSEQGTEEVKKLLLLLLGCAVQCQKKEEFIERIQGLDFDTKAAVAAHIQEVTHNQENVFDLQWMEVTDMSQEEIEPLLKNMALHLKRLIDERDEHSETIVELSEERDGLHFLPHASSSAQSPCGSPGMKRTESRQHLSVELADAKAKIRRLRQELEEKTEQLLDCKQELEQMEIELKRLQQENMNLLSDARSARMYRDELDALREKAIRVDKLESEVSRYKERLHDIEFYKARVEELKEDNQVLLETKTMLEDQLEGTRARSDKLHELEKENLQLKAKLHDMEMERDMDRKKIEELMEENMTLEMAQKQSMDESLHLGWELEQISRTSELSEAPQKSLGHEVNELTSSRLLKLEMENQSLTKTVEELRSTMDSAEGNTSKILKIEKENQRLSKKVEILENEIIQEKQSLQNCQNLSKDLMKEKAQLEKTIETLRENSERQIKILEQENEHLNQTVSSLRQRSQISAEARVKDIEKENKILHESIKETSSKLSKIEFEKRQIRKELEHYKEKGERAEELENELHHLEKENELLQKKITNLKITCEKIEALEQENSELERENRKLKKTLDSFKNLTFQLESLEKENSQLDEENLELRRNVESLKCASMKMAQLQLENKELESEKEQLKKGLELMKASFKKTERLEVSYQGLDTENQRLQKALENSNKKIQQLESELQDLEMENQTLQKNLEELKISSKRLEQLEKENKSLEQETSQLEKDKKQLEKENKRLRQQAEIKDTTLEENNVKIGNLEKENKTLFKEISIFKESCIRLKELEKENKELVKRATIDVKTLVTLREDLVCEKLKTQQMNNDLEKLTHELEKIGLNKERLLHDEQSTDDSRYKLLESKLESTLKKSLEIKEEKIAALEARLEESTNYNQQLRQELKTVKKNYEALKQRQDEERMVQSSPPTSGEDNKWERESQETTRELLKVKDRLIEVERNNATLQAEKQALKTQLKQLETQNNNLQAQILALQRQTVSLQEQNTTLQTQNAKLQVENSTLNSQSTSLMNQNAQLLIQQSSLENENEAVIKEREDLKSLYDSLIKDHEKLELLHERQASEYESLIAKHGTLKSAHKNLEVEHKDLEDRYNQLLKRKGQLEDLEKTLKVEQEKMLLENKNHETIAAEYKKLCGENDRLNHTYNQLVKETEVLQTDHKNLKSLLNNSKLEQTRLEAEFSKLKEQYQQLDITSTKLNNQCELLSQLKGNLEEENRHLLDQIQTLMLQNRTLLEQNMESKDLFHVEQRQYIDKLNELRRQKEKLEEKIMDQYKFYDPSPPRRRGNWITLKMRKLIKSKKDINRERQKSLTLTPTRSDSSEGFLQLPHQDSQDSSSVGSNSLEDGQTLGTKKSSNTTSFEDISPQGISDDSSTGSRVHAGAVNIQSRPQSHSSGEFSLLHDHEAWSSSGSSPIQYLKRQTRSSPMLQHKMPETLESRAHHKIKTGSPGSEVVTLQQFLEESNKLTSIQIKSSSQENLLDEVMKSLSVSSDFLGKNKPVSCGLARSVSGKTPGDFYDRRTSKPEQFMRPSPRKTEDAYFISSPGKPTLGTQGKIKLVKETSLSRQSKDSNPYATLPRASSVISTAEGTTRRTSIHDFLTKDSRLPISVDSPPATADSNISAASHVDKVQESRNSKSRSREQQSS</sequence>
<dbReference type="InterPro" id="IPR036872">
    <property type="entry name" value="CH_dom_sf"/>
</dbReference>
<feature type="region of interest" description="Disordered" evidence="5">
    <location>
        <begin position="1708"/>
        <end position="1751"/>
    </location>
</feature>
<dbReference type="Proteomes" id="UP001652583">
    <property type="component" value="Chromosome A3"/>
</dbReference>
<keyword evidence="3 4" id="KW-0175">Coiled coil</keyword>
<evidence type="ECO:0000313" key="7">
    <source>
        <dbReference type="Proteomes" id="UP001652583"/>
    </source>
</evidence>
<feature type="compositionally biased region" description="Polar residues" evidence="5">
    <location>
        <begin position="1417"/>
        <end position="1430"/>
    </location>
</feature>
<feature type="coiled-coil region" evidence="4">
    <location>
        <begin position="1125"/>
        <end position="1232"/>
    </location>
</feature>
<accession>A0ABM3NAZ2</accession>
<feature type="coiled-coil region" evidence="4">
    <location>
        <begin position="246"/>
        <end position="425"/>
    </location>
</feature>
<reference evidence="8" key="1">
    <citation type="submission" date="2025-08" db="UniProtKB">
        <authorList>
            <consortium name="RefSeq"/>
        </authorList>
    </citation>
    <scope>IDENTIFICATION</scope>
    <source>
        <tissue evidence="8">Blood</tissue>
    </source>
</reference>
<evidence type="ECO:0000259" key="6">
    <source>
        <dbReference type="PROSITE" id="PS50021"/>
    </source>
</evidence>
<dbReference type="CDD" id="cd22229">
    <property type="entry name" value="HkD_Girdin"/>
    <property type="match status" value="1"/>
</dbReference>
<dbReference type="SUPFAM" id="SSF116907">
    <property type="entry name" value="Hook domain"/>
    <property type="match status" value="1"/>
</dbReference>
<dbReference type="InterPro" id="IPR001715">
    <property type="entry name" value="CH_dom"/>
</dbReference>
<proteinExistence type="predicted"/>
<feature type="coiled-coil region" evidence="4">
    <location>
        <begin position="1268"/>
        <end position="1383"/>
    </location>
</feature>
<organism evidence="7 8">
    <name type="scientific">Acinonyx jubatus</name>
    <name type="common">Cheetah</name>
    <dbReference type="NCBI Taxonomy" id="32536"/>
    <lineage>
        <taxon>Eukaryota</taxon>
        <taxon>Metazoa</taxon>
        <taxon>Chordata</taxon>
        <taxon>Craniata</taxon>
        <taxon>Vertebrata</taxon>
        <taxon>Euteleostomi</taxon>
        <taxon>Mammalia</taxon>
        <taxon>Eutheria</taxon>
        <taxon>Laurasiatheria</taxon>
        <taxon>Carnivora</taxon>
        <taxon>Feliformia</taxon>
        <taxon>Felidae</taxon>
        <taxon>Felinae</taxon>
        <taxon>Acinonyx</taxon>
    </lineage>
</organism>
<dbReference type="GeneID" id="106976777"/>
<dbReference type="RefSeq" id="XP_053056593.1">
    <property type="nucleotide sequence ID" value="XM_053200618.1"/>
</dbReference>
<dbReference type="PANTHER" id="PTHR18947:SF30">
    <property type="entry name" value="GIRDIN"/>
    <property type="match status" value="1"/>
</dbReference>
<evidence type="ECO:0000256" key="3">
    <source>
        <dbReference type="ARBA" id="ARBA00023054"/>
    </source>
</evidence>
<feature type="compositionally biased region" description="Basic and acidic residues" evidence="5">
    <location>
        <begin position="1407"/>
        <end position="1416"/>
    </location>
</feature>
<feature type="compositionally biased region" description="Polar residues" evidence="5">
    <location>
        <begin position="1445"/>
        <end position="1483"/>
    </location>
</feature>
<feature type="compositionally biased region" description="Basic and acidic residues" evidence="5">
    <location>
        <begin position="1731"/>
        <end position="1751"/>
    </location>
</feature>
<keyword evidence="7" id="KW-1185">Reference proteome</keyword>
<evidence type="ECO:0000256" key="2">
    <source>
        <dbReference type="ARBA" id="ARBA00022490"/>
    </source>
</evidence>
<evidence type="ECO:0000313" key="8">
    <source>
        <dbReference type="RefSeq" id="XP_053056593.1"/>
    </source>
</evidence>
<feature type="compositionally biased region" description="Basic and acidic residues" evidence="5">
    <location>
        <begin position="1026"/>
        <end position="1037"/>
    </location>
</feature>
<evidence type="ECO:0000256" key="5">
    <source>
        <dbReference type="SAM" id="MobiDB-lite"/>
    </source>
</evidence>
<evidence type="ECO:0000256" key="1">
    <source>
        <dbReference type="ARBA" id="ARBA00004496"/>
    </source>
</evidence>
<name>A0ABM3NAZ2_ACIJB</name>
<comment type="subcellular location">
    <subcellularLocation>
        <location evidence="1">Cytoplasm</location>
    </subcellularLocation>
</comment>
<feature type="region of interest" description="Disordered" evidence="5">
    <location>
        <begin position="1617"/>
        <end position="1659"/>
    </location>
</feature>
<feature type="region of interest" description="Disordered" evidence="5">
    <location>
        <begin position="1407"/>
        <end position="1485"/>
    </location>
</feature>
<feature type="domain" description="Calponin-homology (CH)" evidence="6">
    <location>
        <begin position="12"/>
        <end position="132"/>
    </location>
</feature>
<gene>
    <name evidence="8" type="primary">CCDC88A</name>
</gene>
<dbReference type="PROSITE" id="PS50021">
    <property type="entry name" value="CH"/>
    <property type="match status" value="1"/>
</dbReference>
<evidence type="ECO:0000256" key="4">
    <source>
        <dbReference type="SAM" id="Coils"/>
    </source>
</evidence>
<dbReference type="Gene3D" id="1.10.418.10">
    <property type="entry name" value="Calponin-like domain"/>
    <property type="match status" value="1"/>
</dbReference>